<organism evidence="1 2">
    <name type="scientific">Catenulispora yoronensis</name>
    <dbReference type="NCBI Taxonomy" id="450799"/>
    <lineage>
        <taxon>Bacteria</taxon>
        <taxon>Bacillati</taxon>
        <taxon>Actinomycetota</taxon>
        <taxon>Actinomycetes</taxon>
        <taxon>Catenulisporales</taxon>
        <taxon>Catenulisporaceae</taxon>
        <taxon>Catenulispora</taxon>
    </lineage>
</organism>
<keyword evidence="2" id="KW-1185">Reference proteome</keyword>
<dbReference type="Proteomes" id="UP001500751">
    <property type="component" value="Unassembled WGS sequence"/>
</dbReference>
<gene>
    <name evidence="1" type="ORF">GCM10009839_84960</name>
</gene>
<dbReference type="EMBL" id="BAAAQN010000081">
    <property type="protein sequence ID" value="GAA2061049.1"/>
    <property type="molecule type" value="Genomic_DNA"/>
</dbReference>
<proteinExistence type="predicted"/>
<comment type="caution">
    <text evidence="1">The sequence shown here is derived from an EMBL/GenBank/DDBJ whole genome shotgun (WGS) entry which is preliminary data.</text>
</comment>
<evidence type="ECO:0000313" key="2">
    <source>
        <dbReference type="Proteomes" id="UP001500751"/>
    </source>
</evidence>
<evidence type="ECO:0000313" key="1">
    <source>
        <dbReference type="EMBL" id="GAA2061049.1"/>
    </source>
</evidence>
<name>A0ABN2VF81_9ACTN</name>
<accession>A0ABN2VF81</accession>
<reference evidence="1 2" key="1">
    <citation type="journal article" date="2019" name="Int. J. Syst. Evol. Microbiol.">
        <title>The Global Catalogue of Microorganisms (GCM) 10K type strain sequencing project: providing services to taxonomists for standard genome sequencing and annotation.</title>
        <authorList>
            <consortium name="The Broad Institute Genomics Platform"/>
            <consortium name="The Broad Institute Genome Sequencing Center for Infectious Disease"/>
            <person name="Wu L."/>
            <person name="Ma J."/>
        </authorList>
    </citation>
    <scope>NUCLEOTIDE SEQUENCE [LARGE SCALE GENOMIC DNA]</scope>
    <source>
        <strain evidence="1 2">JCM 16014</strain>
    </source>
</reference>
<sequence length="73" mass="8467">MSKLWPPGSERVPHWRVTPGTEVLMGGTIRRFDRCERPVDGSHWLIYWQGINVPTRYQEEPVLVVWPAKPQAA</sequence>
<protein>
    <submittedName>
        <fullName evidence="1">Uncharacterized protein</fullName>
    </submittedName>
</protein>